<dbReference type="HOGENOM" id="CLU_214269_0_0_9"/>
<comment type="caution">
    <text evidence="1">The sequence shown here is derived from an EMBL/GenBank/DDBJ whole genome shotgun (WGS) entry which is preliminary data.</text>
</comment>
<dbReference type="Proteomes" id="UP000004893">
    <property type="component" value="Unassembled WGS sequence"/>
</dbReference>
<evidence type="ECO:0000313" key="2">
    <source>
        <dbReference type="Proteomes" id="UP000004893"/>
    </source>
</evidence>
<accession>C0C3L5</accession>
<dbReference type="AlphaFoldDB" id="C0C3L5"/>
<organism evidence="1 2">
    <name type="scientific">[Clostridium] hylemonae DSM 15053</name>
    <dbReference type="NCBI Taxonomy" id="553973"/>
    <lineage>
        <taxon>Bacteria</taxon>
        <taxon>Bacillati</taxon>
        <taxon>Bacillota</taxon>
        <taxon>Clostridia</taxon>
        <taxon>Lachnospirales</taxon>
        <taxon>Lachnospiraceae</taxon>
    </lineage>
</organism>
<evidence type="ECO:0000313" key="1">
    <source>
        <dbReference type="EMBL" id="EEG73207.1"/>
    </source>
</evidence>
<sequence length="52" mass="5896">MIGDFCWECLFFGGGRQVCRVCRGVEARYGRRESVTEKRAGSRQSSLFGMKS</sequence>
<proteinExistence type="predicted"/>
<keyword evidence="2" id="KW-1185">Reference proteome</keyword>
<dbReference type="EMBL" id="ABYI02000029">
    <property type="protein sequence ID" value="EEG73207.1"/>
    <property type="molecule type" value="Genomic_DNA"/>
</dbReference>
<protein>
    <submittedName>
        <fullName evidence="1">Uncharacterized protein</fullName>
    </submittedName>
</protein>
<reference evidence="1" key="2">
    <citation type="submission" date="2013-06" db="EMBL/GenBank/DDBJ databases">
        <title>Draft genome sequence of Clostridium hylemonae (DSM 15053).</title>
        <authorList>
            <person name="Sudarsanam P."/>
            <person name="Ley R."/>
            <person name="Guruge J."/>
            <person name="Turnbaugh P.J."/>
            <person name="Mahowald M."/>
            <person name="Liep D."/>
            <person name="Gordon J."/>
        </authorList>
    </citation>
    <scope>NUCLEOTIDE SEQUENCE</scope>
    <source>
        <strain evidence="1">DSM 15053</strain>
    </source>
</reference>
<dbReference type="STRING" id="553973.CLOHYLEM_06677"/>
<gene>
    <name evidence="1" type="ORF">CLOHYLEM_06677</name>
</gene>
<name>C0C3L5_9FIRM</name>
<reference evidence="1" key="1">
    <citation type="submission" date="2009-02" db="EMBL/GenBank/DDBJ databases">
        <authorList>
            <person name="Fulton L."/>
            <person name="Clifton S."/>
            <person name="Fulton B."/>
            <person name="Xu J."/>
            <person name="Minx P."/>
            <person name="Pepin K.H."/>
            <person name="Johnson M."/>
            <person name="Bhonagiri V."/>
            <person name="Nash W.E."/>
            <person name="Mardis E.R."/>
            <person name="Wilson R.K."/>
        </authorList>
    </citation>
    <scope>NUCLEOTIDE SEQUENCE [LARGE SCALE GENOMIC DNA]</scope>
    <source>
        <strain evidence="1">DSM 15053</strain>
    </source>
</reference>